<dbReference type="Pfam" id="PF05724">
    <property type="entry name" value="TPMT"/>
    <property type="match status" value="1"/>
</dbReference>
<evidence type="ECO:0000313" key="5">
    <source>
        <dbReference type="EMBL" id="MCF1751036.1"/>
    </source>
</evidence>
<accession>A0ABS9BTU3</accession>
<evidence type="ECO:0000256" key="2">
    <source>
        <dbReference type="ARBA" id="ARBA00022603"/>
    </source>
</evidence>
<dbReference type="GO" id="GO:0008168">
    <property type="term" value="F:methyltransferase activity"/>
    <property type="evidence" value="ECO:0007669"/>
    <property type="project" value="UniProtKB-KW"/>
</dbReference>
<keyword evidence="3" id="KW-0808">Transferase</keyword>
<dbReference type="EMBL" id="JAKEVZ010000005">
    <property type="protein sequence ID" value="MCF1751036.1"/>
    <property type="molecule type" value="Genomic_DNA"/>
</dbReference>
<dbReference type="InterPro" id="IPR008854">
    <property type="entry name" value="TPMT"/>
</dbReference>
<keyword evidence="6" id="KW-1185">Reference proteome</keyword>
<sequence length="195" mass="22615">MSKLNAEFWSERYLKSETGWDVGEATLPIKQYLDQIENKEVKILIPGAGNAYEAVYAYRNGFFNTHILDFSPVPIKTFQNRYSFFPMKQIHLADFFDHEGKYDLILEQTFFCALDPSLRPAYVKKMKSLLTSNGKLVGVMFDKVFEKQGPPFGGSREEYLDLFSPHFEILKLESCYNSIAPRMGAEVFTIFRNRM</sequence>
<evidence type="ECO:0000256" key="3">
    <source>
        <dbReference type="ARBA" id="ARBA00022679"/>
    </source>
</evidence>
<dbReference type="Gene3D" id="3.40.50.150">
    <property type="entry name" value="Vaccinia Virus protein VP39"/>
    <property type="match status" value="1"/>
</dbReference>
<dbReference type="PROSITE" id="PS51585">
    <property type="entry name" value="SAM_MT_TPMT"/>
    <property type="match status" value="1"/>
</dbReference>
<protein>
    <submittedName>
        <fullName evidence="5">TPMT family class I SAM-dependent methyltransferase</fullName>
    </submittedName>
</protein>
<dbReference type="Proteomes" id="UP001201449">
    <property type="component" value="Unassembled WGS sequence"/>
</dbReference>
<evidence type="ECO:0000256" key="1">
    <source>
        <dbReference type="ARBA" id="ARBA00022553"/>
    </source>
</evidence>
<reference evidence="5 6" key="1">
    <citation type="submission" date="2022-01" db="EMBL/GenBank/DDBJ databases">
        <title>Mariniradius saccharolyticus sp. nov., isolated from sediment of a river.</title>
        <authorList>
            <person name="Liu H."/>
        </authorList>
    </citation>
    <scope>NUCLEOTIDE SEQUENCE [LARGE SCALE GENOMIC DNA]</scope>
    <source>
        <strain evidence="5 6">RY-2</strain>
    </source>
</reference>
<name>A0ABS9BTU3_9BACT</name>
<dbReference type="InterPro" id="IPR029063">
    <property type="entry name" value="SAM-dependent_MTases_sf"/>
</dbReference>
<dbReference type="PANTHER" id="PTHR32183">
    <property type="match status" value="1"/>
</dbReference>
<evidence type="ECO:0000256" key="4">
    <source>
        <dbReference type="ARBA" id="ARBA00022691"/>
    </source>
</evidence>
<comment type="caution">
    <text evidence="5">The sequence shown here is derived from an EMBL/GenBank/DDBJ whole genome shotgun (WGS) entry which is preliminary data.</text>
</comment>
<gene>
    <name evidence="5" type="ORF">L0U89_08130</name>
</gene>
<keyword evidence="2 5" id="KW-0489">Methyltransferase</keyword>
<keyword evidence="4" id="KW-0949">S-adenosyl-L-methionine</keyword>
<dbReference type="SUPFAM" id="SSF53335">
    <property type="entry name" value="S-adenosyl-L-methionine-dependent methyltransferases"/>
    <property type="match status" value="1"/>
</dbReference>
<dbReference type="CDD" id="cd02440">
    <property type="entry name" value="AdoMet_MTases"/>
    <property type="match status" value="1"/>
</dbReference>
<dbReference type="GO" id="GO:0032259">
    <property type="term" value="P:methylation"/>
    <property type="evidence" value="ECO:0007669"/>
    <property type="project" value="UniProtKB-KW"/>
</dbReference>
<dbReference type="PANTHER" id="PTHR32183:SF6">
    <property type="entry name" value="CYSTEINE SULFINATE DESULFINASE_CYSTEINE DESULFURASE AND RELATED ENZYMES"/>
    <property type="match status" value="1"/>
</dbReference>
<proteinExistence type="predicted"/>
<evidence type="ECO:0000313" key="6">
    <source>
        <dbReference type="Proteomes" id="UP001201449"/>
    </source>
</evidence>
<keyword evidence="1" id="KW-0597">Phosphoprotein</keyword>
<organism evidence="5 6">
    <name type="scientific">Mariniradius sediminis</name>
    <dbReference type="NCBI Taxonomy" id="2909237"/>
    <lineage>
        <taxon>Bacteria</taxon>
        <taxon>Pseudomonadati</taxon>
        <taxon>Bacteroidota</taxon>
        <taxon>Cytophagia</taxon>
        <taxon>Cytophagales</taxon>
        <taxon>Cyclobacteriaceae</taxon>
        <taxon>Mariniradius</taxon>
    </lineage>
</organism>
<dbReference type="RefSeq" id="WP_234861190.1">
    <property type="nucleotide sequence ID" value="NZ_JAKEVZ010000005.1"/>
</dbReference>